<name>A0AC61T9G2_9BACI</name>
<reference evidence="1" key="1">
    <citation type="submission" date="2019-06" db="EMBL/GenBank/DDBJ databases">
        <title>Draft genome sequence of Bacillus sp. strain MHSD28.</title>
        <authorList>
            <person name="Makuwa S.C."/>
            <person name="Serepa-Dlamini M.H."/>
        </authorList>
    </citation>
    <scope>NUCLEOTIDE SEQUENCE</scope>
    <source>
        <strain evidence="1">MHSD28</strain>
    </source>
</reference>
<proteinExistence type="predicted"/>
<accession>A0AC61T9G2</accession>
<gene>
    <name evidence="1" type="ORF">FJ659_01445</name>
</gene>
<protein>
    <submittedName>
        <fullName evidence="1">Fused response regulator/phosphatase</fullName>
    </submittedName>
</protein>
<evidence type="ECO:0000313" key="1">
    <source>
        <dbReference type="EMBL" id="TPV45938.1"/>
    </source>
</evidence>
<comment type="caution">
    <text evidence="1">The sequence shown here is derived from an EMBL/GenBank/DDBJ whole genome shotgun (WGS) entry which is preliminary data.</text>
</comment>
<evidence type="ECO:0000313" key="2">
    <source>
        <dbReference type="Proteomes" id="UP000317636"/>
    </source>
</evidence>
<dbReference type="Proteomes" id="UP000317636">
    <property type="component" value="Unassembled WGS sequence"/>
</dbReference>
<sequence length="380" mass="43836">MSILIVDDNPVNIFVIEKILKQAGYQDLVSLNSAQELFEYIHFGKDSSRHNEIDLILLDIMMPEIDGLEVCRRLQKEEKFKDIPIIFVTALEDANKLAEALDIGAMDYITKPINKVELLARMRVALRLKSELNWHKEQEENLRNELDLATQVQRNLLSSPLREEHIKIEASYLPSFKLAGDMYYWYKIDENRYGIILLDVMGHGVSASLVCMFISSVLRETIKCLIDPELVIKDLNKYMTLLHNENDNIPYYFTAIYLVVNTEDRTIEYVNAGHPSGYVLVDEVNVVELNRGSCAVGFFDEIKVEKTVIPFEKNAQIVLFTDGVLEAIASDEFEAEEKLRTFTERKWGELEEEIEGFYKEEQKQAQSDDMCLIMIQTNAK</sequence>
<keyword evidence="2" id="KW-1185">Reference proteome</keyword>
<organism evidence="1 2">
    <name type="scientific">Bacillus dicomae</name>
    <dbReference type="NCBI Taxonomy" id="3088378"/>
    <lineage>
        <taxon>Bacteria</taxon>
        <taxon>Bacillati</taxon>
        <taxon>Bacillota</taxon>
        <taxon>Bacilli</taxon>
        <taxon>Bacillales</taxon>
        <taxon>Bacillaceae</taxon>
        <taxon>Bacillus</taxon>
        <taxon>Bacillus cereus group</taxon>
    </lineage>
</organism>
<dbReference type="EMBL" id="VHIV01000001">
    <property type="protein sequence ID" value="TPV45938.1"/>
    <property type="molecule type" value="Genomic_DNA"/>
</dbReference>